<dbReference type="EMBL" id="JAQLGM010000083">
    <property type="protein sequence ID" value="MDB2002636.1"/>
    <property type="molecule type" value="Genomic_DNA"/>
</dbReference>
<reference evidence="6" key="2">
    <citation type="submission" date="2023-01" db="EMBL/GenBank/DDBJ databases">
        <title>Human gut microbiome strain richness.</title>
        <authorList>
            <person name="Chen-Liaw A."/>
        </authorList>
    </citation>
    <scope>NUCLEOTIDE SEQUENCE</scope>
    <source>
        <strain evidence="6">B1_m1001713B170214d0_201011</strain>
    </source>
</reference>
<dbReference type="NCBIfam" id="TIGR01730">
    <property type="entry name" value="RND_mfp"/>
    <property type="match status" value="1"/>
</dbReference>
<evidence type="ECO:0000313" key="6">
    <source>
        <dbReference type="EMBL" id="MDB2002636.1"/>
    </source>
</evidence>
<gene>
    <name evidence="5" type="ORF">K5I21_12370</name>
    <name evidence="6" type="ORF">PM006_20750</name>
</gene>
<dbReference type="Gene3D" id="1.10.287.470">
    <property type="entry name" value="Helix hairpin bin"/>
    <property type="match status" value="1"/>
</dbReference>
<dbReference type="AlphaFoldDB" id="A0AAW6AY48"/>
<protein>
    <submittedName>
        <fullName evidence="5">Efflux RND transporter periplasmic adaptor subunit</fullName>
    </submittedName>
</protein>
<reference evidence="5" key="1">
    <citation type="journal article" date="2022" name="Cell Host Microbe">
        <title>Colonization of the live biotherapeutic product VE303 and modulation of the microbiota and metabolites in healthy volunteers.</title>
        <authorList>
            <person name="Dsouza M."/>
            <person name="Menon R."/>
            <person name="Crossette E."/>
            <person name="Bhattarai S.K."/>
            <person name="Schneider J."/>
            <person name="Kim Y.G."/>
            <person name="Reddy S."/>
            <person name="Caballero S."/>
            <person name="Felix C."/>
            <person name="Cornacchione L."/>
            <person name="Hendrickson J."/>
            <person name="Watson A.R."/>
            <person name="Minot S.S."/>
            <person name="Greenfield N."/>
            <person name="Schopf L."/>
            <person name="Szabady R."/>
            <person name="Patarroyo J."/>
            <person name="Smith W."/>
            <person name="Harrison P."/>
            <person name="Kuijper E.J."/>
            <person name="Kelly C.P."/>
            <person name="Olle B."/>
            <person name="Bobilev D."/>
            <person name="Silber J.L."/>
            <person name="Bucci V."/>
            <person name="Roberts B."/>
            <person name="Faith J."/>
            <person name="Norman J.M."/>
        </authorList>
    </citation>
    <scope>NUCLEOTIDE SEQUENCE</scope>
    <source>
        <strain evidence="5">VE303-04</strain>
    </source>
</reference>
<sequence>MIKGRVKALIKSAGKRKKLTAEAVTVIVLAAAAAAAAGGGKKNAMPAGMMGQQTMNNVATVKAVAPQTGSIEKTTSLAGKVEPADVVYVYAKAGGDVTSVLVKAGDTVQAGQLLCTIDTEQVDSAKNSMDAAAISLSEAQSTLSRMQLLYQGGDISDQEWEQYQNNVKSAKLQYESAKLSYEKQVEYSSVTAPIGGKIESCDLEVYDRVNQSDQLCVISGQGNKRVSFYVTEGVVRNLSLGDKMTVEKEGNAYEGVINDISTMVDDSNGLFKIKADLAQADSVATGSVVKVKVISGRSDNVMTVPVDAIYYDGGVGNVYVYEDGAVHKKEVEVGLYDSELAEIRSGLAADELVISTWSSQLYEGSTVNLKSEGGESAPAGKEPGMGRTETSAAAE</sequence>
<dbReference type="SUPFAM" id="SSF111369">
    <property type="entry name" value="HlyD-like secretion proteins"/>
    <property type="match status" value="1"/>
</dbReference>
<dbReference type="GO" id="GO:1990281">
    <property type="term" value="C:efflux pump complex"/>
    <property type="evidence" value="ECO:0007669"/>
    <property type="project" value="TreeGrafter"/>
</dbReference>
<accession>A0AAW6AY48</accession>
<feature type="region of interest" description="Disordered" evidence="2">
    <location>
        <begin position="368"/>
        <end position="395"/>
    </location>
</feature>
<evidence type="ECO:0000313" key="7">
    <source>
        <dbReference type="Proteomes" id="UP001203136"/>
    </source>
</evidence>
<dbReference type="GeneID" id="57970159"/>
<evidence type="ECO:0000256" key="2">
    <source>
        <dbReference type="SAM" id="MobiDB-lite"/>
    </source>
</evidence>
<evidence type="ECO:0000259" key="4">
    <source>
        <dbReference type="Pfam" id="PF25989"/>
    </source>
</evidence>
<proteinExistence type="inferred from homology"/>
<evidence type="ECO:0000259" key="3">
    <source>
        <dbReference type="Pfam" id="PF25917"/>
    </source>
</evidence>
<organism evidence="5 7">
    <name type="scientific">Clostridium symbiosum</name>
    <name type="common">Bacteroides symbiosus</name>
    <dbReference type="NCBI Taxonomy" id="1512"/>
    <lineage>
        <taxon>Bacteria</taxon>
        <taxon>Bacillati</taxon>
        <taxon>Bacillota</taxon>
        <taxon>Clostridia</taxon>
        <taxon>Lachnospirales</taxon>
        <taxon>Lachnospiraceae</taxon>
        <taxon>Otoolea</taxon>
    </lineage>
</organism>
<comment type="similarity">
    <text evidence="1">Belongs to the membrane fusion protein (MFP) (TC 8.A.1) family.</text>
</comment>
<dbReference type="EMBL" id="JAINVB010000001">
    <property type="protein sequence ID" value="MCK0086656.1"/>
    <property type="molecule type" value="Genomic_DNA"/>
</dbReference>
<dbReference type="Pfam" id="PF25989">
    <property type="entry name" value="YknX_C"/>
    <property type="match status" value="1"/>
</dbReference>
<dbReference type="PANTHER" id="PTHR30469">
    <property type="entry name" value="MULTIDRUG RESISTANCE PROTEIN MDTA"/>
    <property type="match status" value="1"/>
</dbReference>
<dbReference type="InterPro" id="IPR006143">
    <property type="entry name" value="RND_pump_MFP"/>
</dbReference>
<name>A0AAW6AY48_CLOSY</name>
<dbReference type="InterPro" id="IPR058637">
    <property type="entry name" value="YknX-like_C"/>
</dbReference>
<dbReference type="PANTHER" id="PTHR30469:SF33">
    <property type="entry name" value="SLR1207 PROTEIN"/>
    <property type="match status" value="1"/>
</dbReference>
<dbReference type="Pfam" id="PF25917">
    <property type="entry name" value="BSH_RND"/>
    <property type="match status" value="1"/>
</dbReference>
<evidence type="ECO:0000256" key="1">
    <source>
        <dbReference type="ARBA" id="ARBA00009477"/>
    </source>
</evidence>
<dbReference type="GO" id="GO:0015562">
    <property type="term" value="F:efflux transmembrane transporter activity"/>
    <property type="evidence" value="ECO:0007669"/>
    <property type="project" value="TreeGrafter"/>
</dbReference>
<dbReference type="Gene3D" id="2.40.30.170">
    <property type="match status" value="1"/>
</dbReference>
<comment type="caution">
    <text evidence="5">The sequence shown here is derived from an EMBL/GenBank/DDBJ whole genome shotgun (WGS) entry which is preliminary data.</text>
</comment>
<dbReference type="Gene3D" id="2.40.50.100">
    <property type="match status" value="1"/>
</dbReference>
<feature type="domain" description="YknX-like C-terminal permuted SH3-like" evidence="4">
    <location>
        <begin position="301"/>
        <end position="368"/>
    </location>
</feature>
<feature type="domain" description="Multidrug resistance protein MdtA-like barrel-sandwich hybrid" evidence="3">
    <location>
        <begin position="86"/>
        <end position="215"/>
    </location>
</feature>
<dbReference type="Gene3D" id="2.40.420.20">
    <property type="match status" value="1"/>
</dbReference>
<dbReference type="Proteomes" id="UP001203136">
    <property type="component" value="Unassembled WGS sequence"/>
</dbReference>
<dbReference type="InterPro" id="IPR058625">
    <property type="entry name" value="MdtA-like_BSH"/>
</dbReference>
<dbReference type="Proteomes" id="UP001300871">
    <property type="component" value="Unassembled WGS sequence"/>
</dbReference>
<evidence type="ECO:0000313" key="5">
    <source>
        <dbReference type="EMBL" id="MCK0086656.1"/>
    </source>
</evidence>
<dbReference type="RefSeq" id="WP_003498991.1">
    <property type="nucleotide sequence ID" value="NZ_JADNHH010000054.1"/>
</dbReference>